<comment type="caution">
    <text evidence="2">The sequence shown here is derived from an EMBL/GenBank/DDBJ whole genome shotgun (WGS) entry which is preliminary data.</text>
</comment>
<evidence type="ECO:0000256" key="1">
    <source>
        <dbReference type="SAM" id="MobiDB-lite"/>
    </source>
</evidence>
<feature type="compositionally biased region" description="Basic and acidic residues" evidence="1">
    <location>
        <begin position="60"/>
        <end position="69"/>
    </location>
</feature>
<dbReference type="EMBL" id="BKCJ010007230">
    <property type="protein sequence ID" value="GEU76189.1"/>
    <property type="molecule type" value="Genomic_DNA"/>
</dbReference>
<protein>
    <submittedName>
        <fullName evidence="2">Uncharacterized protein</fullName>
    </submittedName>
</protein>
<gene>
    <name evidence="2" type="ORF">Tci_048167</name>
</gene>
<feature type="compositionally biased region" description="Acidic residues" evidence="1">
    <location>
        <begin position="70"/>
        <end position="108"/>
    </location>
</feature>
<name>A0A6L2MS39_TANCI</name>
<dbReference type="AlphaFoldDB" id="A0A6L2MS39"/>
<sequence length="118" mass="12288">METATLSHDGAAVGSLAGAPAEAVVRSVVQTIGSMANNADSLSNLCEGEKRFSDLHEVASTDAECKDNGEIDDSDDEDDDAGGGDDSDDDDDEDSSDEDDDDEEDGTDSDNQPPCKKN</sequence>
<organism evidence="2">
    <name type="scientific">Tanacetum cinerariifolium</name>
    <name type="common">Dalmatian daisy</name>
    <name type="synonym">Chrysanthemum cinerariifolium</name>
    <dbReference type="NCBI Taxonomy" id="118510"/>
    <lineage>
        <taxon>Eukaryota</taxon>
        <taxon>Viridiplantae</taxon>
        <taxon>Streptophyta</taxon>
        <taxon>Embryophyta</taxon>
        <taxon>Tracheophyta</taxon>
        <taxon>Spermatophyta</taxon>
        <taxon>Magnoliopsida</taxon>
        <taxon>eudicotyledons</taxon>
        <taxon>Gunneridae</taxon>
        <taxon>Pentapetalae</taxon>
        <taxon>asterids</taxon>
        <taxon>campanulids</taxon>
        <taxon>Asterales</taxon>
        <taxon>Asteraceae</taxon>
        <taxon>Asteroideae</taxon>
        <taxon>Anthemideae</taxon>
        <taxon>Anthemidinae</taxon>
        <taxon>Tanacetum</taxon>
    </lineage>
</organism>
<accession>A0A6L2MS39</accession>
<feature type="region of interest" description="Disordered" evidence="1">
    <location>
        <begin position="1"/>
        <end position="20"/>
    </location>
</feature>
<feature type="region of interest" description="Disordered" evidence="1">
    <location>
        <begin position="60"/>
        <end position="118"/>
    </location>
</feature>
<evidence type="ECO:0000313" key="2">
    <source>
        <dbReference type="EMBL" id="GEU76189.1"/>
    </source>
</evidence>
<reference evidence="2" key="1">
    <citation type="journal article" date="2019" name="Sci. Rep.">
        <title>Draft genome of Tanacetum cinerariifolium, the natural source of mosquito coil.</title>
        <authorList>
            <person name="Yamashiro T."/>
            <person name="Shiraishi A."/>
            <person name="Satake H."/>
            <person name="Nakayama K."/>
        </authorList>
    </citation>
    <scope>NUCLEOTIDE SEQUENCE</scope>
</reference>
<proteinExistence type="predicted"/>